<feature type="region of interest" description="Disordered" evidence="27">
    <location>
        <begin position="447"/>
        <end position="498"/>
    </location>
</feature>
<evidence type="ECO:0000256" key="20">
    <source>
        <dbReference type="ARBA" id="ARBA00076607"/>
    </source>
</evidence>
<evidence type="ECO:0000256" key="8">
    <source>
        <dbReference type="ARBA" id="ARBA00022723"/>
    </source>
</evidence>
<feature type="compositionally biased region" description="Polar residues" evidence="27">
    <location>
        <begin position="532"/>
        <end position="548"/>
    </location>
</feature>
<feature type="region of interest" description="Disordered" evidence="27">
    <location>
        <begin position="3056"/>
        <end position="3156"/>
    </location>
</feature>
<evidence type="ECO:0000259" key="28">
    <source>
        <dbReference type="PROSITE" id="PS50071"/>
    </source>
</evidence>
<evidence type="ECO:0000256" key="18">
    <source>
        <dbReference type="ARBA" id="ARBA00023242"/>
    </source>
</evidence>
<keyword evidence="8" id="KW-0479">Metal-binding</keyword>
<dbReference type="CDD" id="cd00086">
    <property type="entry name" value="homeodomain"/>
    <property type="match status" value="4"/>
</dbReference>
<evidence type="ECO:0000256" key="14">
    <source>
        <dbReference type="ARBA" id="ARBA00023125"/>
    </source>
</evidence>
<evidence type="ECO:0000256" key="16">
    <source>
        <dbReference type="ARBA" id="ARBA00023159"/>
    </source>
</evidence>
<dbReference type="InterPro" id="IPR051968">
    <property type="entry name" value="ZnFinger_Homeobox_TR"/>
</dbReference>
<keyword evidence="6" id="KW-0517">Myogenesis</keyword>
<feature type="compositionally biased region" description="Basic and acidic residues" evidence="27">
    <location>
        <begin position="1447"/>
        <end position="1458"/>
    </location>
</feature>
<feature type="domain" description="C2H2-type" evidence="29">
    <location>
        <begin position="1561"/>
        <end position="1590"/>
    </location>
</feature>
<feature type="compositionally biased region" description="Polar residues" evidence="27">
    <location>
        <begin position="2742"/>
        <end position="2765"/>
    </location>
</feature>
<evidence type="ECO:0000256" key="21">
    <source>
        <dbReference type="ARBA" id="ARBA00077229"/>
    </source>
</evidence>
<feature type="compositionally biased region" description="Polar residues" evidence="27">
    <location>
        <begin position="556"/>
        <end position="569"/>
    </location>
</feature>
<dbReference type="InterPro" id="IPR017970">
    <property type="entry name" value="Homeobox_CS"/>
</dbReference>
<dbReference type="FunFam" id="1.10.10.60:FF:000058">
    <property type="entry name" value="zinc finger homeobox protein 4"/>
    <property type="match status" value="1"/>
</dbReference>
<feature type="region of interest" description="Disordered" evidence="27">
    <location>
        <begin position="3412"/>
        <end position="3440"/>
    </location>
</feature>
<feature type="DNA-binding region" description="Homeobox" evidence="25">
    <location>
        <begin position="2540"/>
        <end position="2599"/>
    </location>
</feature>
<dbReference type="InterPro" id="IPR003604">
    <property type="entry name" value="Matrin/U1-like-C_Znf_C2H2"/>
</dbReference>
<dbReference type="FunFam" id="3.30.160.60:FF:000378">
    <property type="entry name" value="zinc finger homeobox protein 3"/>
    <property type="match status" value="1"/>
</dbReference>
<feature type="DNA-binding region" description="Homeobox" evidence="25">
    <location>
        <begin position="2171"/>
        <end position="2230"/>
    </location>
</feature>
<protein>
    <recommendedName>
        <fullName evidence="19">Zinc finger homeobox protein 3</fullName>
    </recommendedName>
    <alternativeName>
        <fullName evidence="21">AT motif-binding factor 1</fullName>
    </alternativeName>
    <alternativeName>
        <fullName evidence="20">AT-binding transcription factor 1</fullName>
    </alternativeName>
    <alternativeName>
        <fullName evidence="22">Alpha-fetoprotein enhancer-binding protein</fullName>
    </alternativeName>
    <alternativeName>
        <fullName evidence="23">Zinc finger homeodomain protein 3</fullName>
    </alternativeName>
</protein>
<feature type="compositionally biased region" description="Basic and acidic residues" evidence="27">
    <location>
        <begin position="3279"/>
        <end position="3307"/>
    </location>
</feature>
<keyword evidence="16" id="KW-0010">Activator</keyword>
<evidence type="ECO:0000256" key="7">
    <source>
        <dbReference type="ARBA" id="ARBA00022553"/>
    </source>
</evidence>
<feature type="domain" description="Homeobox" evidence="28">
    <location>
        <begin position="2072"/>
        <end position="2132"/>
    </location>
</feature>
<dbReference type="GO" id="GO:0000978">
    <property type="term" value="F:RNA polymerase II cis-regulatory region sequence-specific DNA binding"/>
    <property type="evidence" value="ECO:0007669"/>
    <property type="project" value="TreeGrafter"/>
</dbReference>
<feature type="DNA-binding region" description="Homeobox" evidence="25">
    <location>
        <begin position="2074"/>
        <end position="2133"/>
    </location>
</feature>
<dbReference type="PANTHER" id="PTHR45891:SF2">
    <property type="entry name" value="ZINC FINGER HOMEOBOX PROTEIN 4"/>
    <property type="match status" value="1"/>
</dbReference>
<feature type="region of interest" description="Disordered" evidence="27">
    <location>
        <begin position="1447"/>
        <end position="1481"/>
    </location>
</feature>
<keyword evidence="3" id="KW-0963">Cytoplasm</keyword>
<feature type="compositionally biased region" description="Polar residues" evidence="27">
    <location>
        <begin position="2494"/>
        <end position="2503"/>
    </location>
</feature>
<feature type="domain" description="C2H2-type" evidence="29">
    <location>
        <begin position="1509"/>
        <end position="1540"/>
    </location>
</feature>
<feature type="domain" description="Homeobox" evidence="28">
    <location>
        <begin position="2169"/>
        <end position="2229"/>
    </location>
</feature>
<feature type="region of interest" description="Disordered" evidence="27">
    <location>
        <begin position="1594"/>
        <end position="1616"/>
    </location>
</feature>
<keyword evidence="14 25" id="KW-0238">DNA-binding</keyword>
<evidence type="ECO:0000256" key="2">
    <source>
        <dbReference type="ARBA" id="ARBA00004496"/>
    </source>
</evidence>
<dbReference type="SUPFAM" id="SSF46689">
    <property type="entry name" value="Homeodomain-like"/>
    <property type="match status" value="4"/>
</dbReference>
<feature type="region of interest" description="Disordered" evidence="27">
    <location>
        <begin position="1089"/>
        <end position="1177"/>
    </location>
</feature>
<accession>A0AAD8LSA9</accession>
<dbReference type="SMART" id="SM00389">
    <property type="entry name" value="HOX"/>
    <property type="match status" value="4"/>
</dbReference>
<evidence type="ECO:0000256" key="4">
    <source>
        <dbReference type="ARBA" id="ARBA00022491"/>
    </source>
</evidence>
<feature type="region of interest" description="Disordered" evidence="27">
    <location>
        <begin position="2494"/>
        <end position="2545"/>
    </location>
</feature>
<keyword evidence="9" id="KW-0677">Repeat</keyword>
<comment type="subcellular location">
    <subcellularLocation>
        <location evidence="2">Cytoplasm</location>
    </subcellularLocation>
    <subcellularLocation>
        <location evidence="1 25 26">Nucleus</location>
    </subcellularLocation>
</comment>
<feature type="compositionally biased region" description="Polar residues" evidence="27">
    <location>
        <begin position="1268"/>
        <end position="1280"/>
    </location>
</feature>
<feature type="compositionally biased region" description="Basic and acidic residues" evidence="27">
    <location>
        <begin position="1307"/>
        <end position="1340"/>
    </location>
</feature>
<feature type="region of interest" description="Disordered" evidence="27">
    <location>
        <begin position="514"/>
        <end position="606"/>
    </location>
</feature>
<keyword evidence="17" id="KW-0804">Transcription</keyword>
<feature type="compositionally biased region" description="Basic and acidic residues" evidence="27">
    <location>
        <begin position="1804"/>
        <end position="1840"/>
    </location>
</feature>
<dbReference type="Gene3D" id="1.10.10.60">
    <property type="entry name" value="Homeodomain-like"/>
    <property type="match status" value="4"/>
</dbReference>
<keyword evidence="31" id="KW-1185">Reference proteome</keyword>
<evidence type="ECO:0000313" key="30">
    <source>
        <dbReference type="EMBL" id="KAK1172783.1"/>
    </source>
</evidence>
<evidence type="ECO:0000256" key="3">
    <source>
        <dbReference type="ARBA" id="ARBA00022490"/>
    </source>
</evidence>
<dbReference type="FunFam" id="1.10.10.60:FF:000064">
    <property type="entry name" value="Zinc finger homeobox protein 4"/>
    <property type="match status" value="1"/>
</dbReference>
<feature type="region of interest" description="Disordered" evidence="27">
    <location>
        <begin position="1766"/>
        <end position="1848"/>
    </location>
</feature>
<feature type="compositionally biased region" description="Basic and acidic residues" evidence="27">
    <location>
        <begin position="3098"/>
        <end position="3135"/>
    </location>
</feature>
<feature type="domain" description="C2H2-type" evidence="29">
    <location>
        <begin position="1896"/>
        <end position="1924"/>
    </location>
</feature>
<dbReference type="Pfam" id="PF00046">
    <property type="entry name" value="Homeodomain"/>
    <property type="match status" value="4"/>
</dbReference>
<feature type="compositionally biased region" description="Acidic residues" evidence="27">
    <location>
        <begin position="1097"/>
        <end position="1106"/>
    </location>
</feature>
<dbReference type="InterPro" id="IPR013087">
    <property type="entry name" value="Znf_C2H2_type"/>
</dbReference>
<keyword evidence="13" id="KW-0805">Transcription regulation</keyword>
<feature type="compositionally biased region" description="Polar residues" evidence="27">
    <location>
        <begin position="1594"/>
        <end position="1603"/>
    </location>
</feature>
<evidence type="ECO:0000256" key="1">
    <source>
        <dbReference type="ARBA" id="ARBA00004123"/>
    </source>
</evidence>
<feature type="region of interest" description="Disordered" evidence="27">
    <location>
        <begin position="3248"/>
        <end position="3307"/>
    </location>
</feature>
<evidence type="ECO:0000256" key="9">
    <source>
        <dbReference type="ARBA" id="ARBA00022737"/>
    </source>
</evidence>
<feature type="compositionally biased region" description="Polar residues" evidence="27">
    <location>
        <begin position="488"/>
        <end position="498"/>
    </location>
</feature>
<dbReference type="Pfam" id="PF24056">
    <property type="entry name" value="zf-C2H2_ZFHX3"/>
    <property type="match status" value="1"/>
</dbReference>
<keyword evidence="12" id="KW-0832">Ubl conjugation</keyword>
<feature type="compositionally biased region" description="Low complexity" evidence="27">
    <location>
        <begin position="3069"/>
        <end position="3083"/>
    </location>
</feature>
<dbReference type="GO" id="GO:0005737">
    <property type="term" value="C:cytoplasm"/>
    <property type="evidence" value="ECO:0007669"/>
    <property type="project" value="UniProtKB-SubCell"/>
</dbReference>
<keyword evidence="10 24" id="KW-0863">Zinc-finger</keyword>
<evidence type="ECO:0000256" key="6">
    <source>
        <dbReference type="ARBA" id="ARBA00022541"/>
    </source>
</evidence>
<feature type="region of interest" description="Disordered" evidence="27">
    <location>
        <begin position="2807"/>
        <end position="2852"/>
    </location>
</feature>
<dbReference type="PROSITE" id="PS50157">
    <property type="entry name" value="ZINC_FINGER_C2H2_2"/>
    <property type="match status" value="5"/>
</dbReference>
<dbReference type="GO" id="GO:0000981">
    <property type="term" value="F:DNA-binding transcription factor activity, RNA polymerase II-specific"/>
    <property type="evidence" value="ECO:0007669"/>
    <property type="project" value="InterPro"/>
</dbReference>
<dbReference type="GO" id="GO:0008270">
    <property type="term" value="F:zinc ion binding"/>
    <property type="evidence" value="ECO:0007669"/>
    <property type="project" value="UniProtKB-KW"/>
</dbReference>
<feature type="DNA-binding region" description="Homeobox" evidence="25">
    <location>
        <begin position="2856"/>
        <end position="2915"/>
    </location>
</feature>
<dbReference type="GO" id="GO:0005634">
    <property type="term" value="C:nucleus"/>
    <property type="evidence" value="ECO:0007669"/>
    <property type="project" value="UniProtKB-SubCell"/>
</dbReference>
<dbReference type="SMART" id="SM00355">
    <property type="entry name" value="ZnF_C2H2"/>
    <property type="match status" value="23"/>
</dbReference>
<feature type="region of interest" description="Disordered" evidence="27">
    <location>
        <begin position="2301"/>
        <end position="2408"/>
    </location>
</feature>
<dbReference type="PROSITE" id="PS00027">
    <property type="entry name" value="HOMEOBOX_1"/>
    <property type="match status" value="2"/>
</dbReference>
<keyword evidence="15 25" id="KW-0371">Homeobox</keyword>
<feature type="domain" description="C2H2-type" evidence="29">
    <location>
        <begin position="1364"/>
        <end position="1387"/>
    </location>
</feature>
<sequence>METCDSPTISRQENGQNISKLCEMTHLDNEVPEKVSGMESDRENSPTDDNLRTDESRREIFLGFSVGNAAAPQVASAKDIPCNECATSFSSLQKYMEHHCPNARLPLLKDENESEISDLEDSDVENLTGELVYQPDGSAFIFEDSKESGQNAQPGANSLYSPAMFSNTHITAGEKTEQSAAAPMSFYPQVINTFHIASSLGKSFTADQAFPNTSAFAGVSPVLHSFRVYDLRHKSDKDYLTIDGAAKNSFVSKDVPNNVDLSKFDGCVSDGKRKPILMCFLCKLSFGYIRSFVTHAVHDHRMTLNEEEQKLLSNKYVSAIIQGIGKDKEPLISFLEPKKNNSVLPHFSTANFIDPDSSFRGLWNAFHVENGDSLQAGFAFLKGSASSAASAEQPLSKIQMPKAEMNLGGLSVSATNTPFTSVSLSHSSSVLGSRDQENNCERQKEVSILHSDSEFPIKSEPTEPVDTDEDEDAYSTELNDDGAGELADSTSSKDFPLLNQSISPLSSSVLKYTEKGTSSSVSVPDDLDKTKQTTANRDSSNDTNNYSISGKDFTDTGVSKDSATTSHPNDTMRGDDESPATPHQHIMTTDTPGTGEGSPGSGVECPKCDTVLGSSRSLGGHMTMMHSRNSCKTLKCPKCNWHYKYQQTLEAHMKEKHPESTDTCVYCKTVQAHPRLARGESYTCGYKPFRCEVCNYSTTTKGNLSIHMQSDKHLNNVQTLQNGGIEQVFNHTAPVPTSSISGCGTPSPSKPKQKPTWRCEVCDYETNVARNLRIHMTSEKHMHNMMLLQQNMKQIQHNLHLGLAPAEAELYQYYLAQNIGLTGMKLENPADPQMMINPFQLDPNTAAALTPGLVNNELPPEIRLASGQLMGDDLSVLSAGELSPYISDPLVKLFQCAVCNKFTSDSLEALSVHVNTERSLPEEEWRAVIGDIYQCKLCNYNTQLKANFQLHCKTDKHMQKYQLVAHIKEGGKANEWRLKCIAIGNPVHLKCNACDYYTNSVDKLRLHTTNHRHEAALKLYKHLQKQESAVNSESCYYYCALCDYSTKAKLNLVQHIRSVKHHQTEGLRKLQLHQQGLASEEDNLSDLFLVKDCPPNEPEEPGEDTEGSAKTATVAAADEKDLSDKHSKEGKTTERDSSINTLGKETPRSAAVGKRPLLQEKENDTASKRPKSAEDNKLSNDQVYQCPYCNYSSKDANRIQMHVMSQHSMQPVICCPLCQDVLSNKIHLQLHLTHLHSVSPDCVEKLLTTVSVQDVMIPNSMHFPAPTQEKQSLTDSTTTVIAEGSGKPSGENALDEKINIAQHNSKAELELKNEELKPPKEASEATDWKKNTSEDSKTSDLQEQLSELQKRQQLSVSDRHVYKYRCNHCSLAFKTIQKLQIHSQYHAIRAATMCTLCQRSFRTFLALKKHLENGHPELSETEIQQVCESLSLNGELCSESEDRALEEAQALEQEHDKEEDMDQEGKASPAGSDSSSVPDELGYEQKRTLPFRKGPNFTMEKFLDPSRPYKCTVCKESFTQKNILLVHYNSVSHLHKLKKVLQEASSPVPQETNNSIDNKPYKCIICNVAYSQSSTLEIHMRSVLHQTKARTAKLETSSSTAIGNSGMAPASSPVSISQGNVDAAGLPMFSKKDSNVDAKEINKKQASDLISAQATHQSPLSSAQLQMQLQHELQQQAAFFQPQFLNPAFLPHFPMTPEALLQFQQPQFLFPFYIPGTEFNLSPELALHSAAFGMPGMTGSLLEDLKQQMQQQHQLGQQQLQLLQQQAPQQQTSQSQMLHQKQQQQSSKPAKMEQSNIVESEIQMSKDAEEQLEKHESKARYDCLTDSEVTKEKDSTKQKSLEPVIPPPRIVSGARGNAAKVLLENFGFELVIQYNENRQKVQKKGKTGEEEIIHKLECGTCGKLFSNILILKSHQEHVHGQFFPIGELEKFAMQYREAYDRLYPITPSSPETPPPPPPPLPPPPPPPSTPPHPQASSAGTGKAQTPTPVPLQAPPPPPPPLPPPPPTAPPQVQLPVSLDLPLFPPLMMQSMQHPSMPPQLALSLPTMDSLSTDLTQLCQQQLGLDPNFLRHSQFKRPRTRITDDQLKILRAHFDINNSPNEEQIQEMADKSFLPQKVIKHWFRNTLFKERQRSKDSPYNFNIPPVTTLEDIRLDSQFSALEYYKTDATMNKRSSRTRFTDYQLRVLQDFFDTNAYPKDDEIEQLSTVLNLPSRVIVVWFQNARQKARKSYENQADAKDEKKELTNERYIRTSNMQYQCKKCNVVFPRIFDLITHQKKQCYKDEDDDGQDDSQTEDFIDANEHMRSKQPSMSGQMDPSRPLGATASSGSSTPLMPSPKPEMGKTSPKPDFPTEKPKQTEAVPTSQVAKTIASSEPLPPQPSTPQPQQQKQPQQQIVRPHSQPQNTAIPSSPLSVAVTSLQNSLPPQMLQYQCDQCKIAFPTVELWQEHQHMHFLAAQNQFLHSQFLERTMDMPYMIFDPNNPLMTGQLLTGALSQMPSQTSSLSIPPGTGSGSLKRKLDEKEESSSNEKDGGNSGEDQHRDKRLRTTITPEQLEILYEKYLLDSNPTRKMLDHIAREVGLKKRVVQVWFQNTRARERKGQFRAVGPVHTHKRCPFCRALFKAKSALESHISSRHWHEAKQAGYSVPPSPLQTVEDGGGSPQKYSYFEYPPLPITKTESSDYELPAATSTPSKHLEVPLNNFLSPSSLKAESSDDVEGINMHSADVYDQNKMDFDETSSINTAISDATTGDEGNNEVESITGCTSETKPAYSPAEPKAKTNPTPTSDICDEKLSYSLVNSLSFSGKDSDQYYSMQDDDLDDYADQSETSSLADPSSPSPFGANNPLKSSKYGGERLGNKRFRTQMSNLQLKLLKTCFSDYRTPTMQECEMLGNEIGLPKRVVQVWFQNARAKEKKFKINIGKPFMMSQDGPKTECSLCGIKYTARLSIRDHIFSRQHISKVQETVGNQIDREKDYLAPTTVRQLMAQQELDRLKKATDVLGSTAQQQTMIDSNALHGLSLPTAYPGLSALPPVLLPGVNGPSSLPGFPPNTPALASPGAGMLGFPTPATPSPAMSLSSAPSKPLLQTHPPAHMTSQQTEEQSKNMEKEKKVKEREESKRVKEREAERTKPETRDPNKKRGKASPALPTPGKVGSETTTDPAQIQALQNAIAGDPSSFLGGQFLPYFIPGFASCFTPQLPGGLQGGYFPPLCGMENLFPYSPAMPQAIAGLSPTAILQQYQQYQQSLQDSLQKQQQQQQKQLEQQQKKPTPVKSSNAQNDILKPKKASETKEDKGSSTESTKEKTQTDTKSTDFLDSYIVPSIKHEFICRKCQVTFADEESAVTHQKSFCYFGQPFIDPQDTVLRNQVSKYNCLACDVAISGNEALGQHLQSSLHKEKTIKQAMRNAKEHARLLPHSVCSPNPNTISTSQSAASSKNTYPHLSRSSMKSWPNILFQASARKAASSPSSSSPPSLSLPSTVTSTSCSFSGVQTSLPTESCSDESDSELSQKLDDLDHSLEVKAKTASGLDGNFNSIRMDMFSV</sequence>
<dbReference type="EMBL" id="JAGXEW010000004">
    <property type="protein sequence ID" value="KAK1172783.1"/>
    <property type="molecule type" value="Genomic_DNA"/>
</dbReference>
<evidence type="ECO:0000256" key="25">
    <source>
        <dbReference type="PROSITE-ProRule" id="PRU00108"/>
    </source>
</evidence>
<evidence type="ECO:0000256" key="24">
    <source>
        <dbReference type="PROSITE-ProRule" id="PRU00042"/>
    </source>
</evidence>
<feature type="compositionally biased region" description="Basic and acidic residues" evidence="27">
    <location>
        <begin position="1117"/>
        <end position="1137"/>
    </location>
</feature>
<feature type="compositionally biased region" description="Basic and acidic residues" evidence="27">
    <location>
        <begin position="447"/>
        <end position="461"/>
    </location>
</feature>
<keyword evidence="7" id="KW-0597">Phosphoprotein</keyword>
<dbReference type="InterPro" id="IPR001356">
    <property type="entry name" value="HD"/>
</dbReference>
<feature type="compositionally biased region" description="Polar residues" evidence="27">
    <location>
        <begin position="2399"/>
        <end position="2408"/>
    </location>
</feature>
<evidence type="ECO:0000256" key="11">
    <source>
        <dbReference type="ARBA" id="ARBA00022833"/>
    </source>
</evidence>
<dbReference type="Proteomes" id="UP001230051">
    <property type="component" value="Unassembled WGS sequence"/>
</dbReference>
<feature type="region of interest" description="Disordered" evidence="27">
    <location>
        <begin position="30"/>
        <end position="55"/>
    </location>
</feature>
<gene>
    <name evidence="30" type="ORF">AOXY_G5446</name>
</gene>
<dbReference type="SMART" id="SM00451">
    <property type="entry name" value="ZnF_U1"/>
    <property type="match status" value="7"/>
</dbReference>
<dbReference type="FunFam" id="3.30.160.60:FF:000317">
    <property type="entry name" value="zinc finger homeobox protein 3"/>
    <property type="match status" value="1"/>
</dbReference>
<feature type="region of interest" description="Disordered" evidence="27">
    <location>
        <begin position="2641"/>
        <end position="2660"/>
    </location>
</feature>
<feature type="region of interest" description="Disordered" evidence="27">
    <location>
        <begin position="1262"/>
        <end position="1293"/>
    </location>
</feature>
<feature type="compositionally biased region" description="Polar residues" evidence="27">
    <location>
        <begin position="3416"/>
        <end position="3440"/>
    </location>
</feature>
<evidence type="ECO:0000256" key="5">
    <source>
        <dbReference type="ARBA" id="ARBA00022499"/>
    </source>
</evidence>
<dbReference type="Gene3D" id="3.30.160.60">
    <property type="entry name" value="Classic Zinc Finger"/>
    <property type="match status" value="5"/>
</dbReference>
<feature type="compositionally biased region" description="Acidic residues" evidence="27">
    <location>
        <begin position="463"/>
        <end position="483"/>
    </location>
</feature>
<feature type="compositionally biased region" description="Low complexity" evidence="27">
    <location>
        <begin position="2383"/>
        <end position="2393"/>
    </location>
</feature>
<dbReference type="SUPFAM" id="SSF57667">
    <property type="entry name" value="beta-beta-alpha zinc fingers"/>
    <property type="match status" value="6"/>
</dbReference>
<feature type="compositionally biased region" description="Basic and acidic residues" evidence="27">
    <location>
        <begin position="2515"/>
        <end position="2539"/>
    </location>
</feature>
<name>A0AAD8LSA9_ACIOX</name>
<dbReference type="FunFam" id="1.10.10.60:FF:000096">
    <property type="entry name" value="Zinc finger homeobox protein 4"/>
    <property type="match status" value="1"/>
</dbReference>
<dbReference type="FunFam" id="1.10.10.60:FF:000082">
    <property type="entry name" value="Putative zinc finger homeobox protein 4"/>
    <property type="match status" value="1"/>
</dbReference>
<feature type="domain" description="Homeobox" evidence="28">
    <location>
        <begin position="2538"/>
        <end position="2598"/>
    </location>
</feature>
<evidence type="ECO:0000256" key="17">
    <source>
        <dbReference type="ARBA" id="ARBA00023163"/>
    </source>
</evidence>
<feature type="domain" description="C2H2-type" evidence="29">
    <location>
        <begin position="2256"/>
        <end position="2285"/>
    </location>
</feature>
<dbReference type="FunFam" id="3.30.160.60:FF:000081">
    <property type="entry name" value="Zinc finger homeobox protein 4"/>
    <property type="match status" value="1"/>
</dbReference>
<dbReference type="GO" id="GO:0007517">
    <property type="term" value="P:muscle organ development"/>
    <property type="evidence" value="ECO:0007669"/>
    <property type="project" value="UniProtKB-KW"/>
</dbReference>
<evidence type="ECO:0000256" key="15">
    <source>
        <dbReference type="ARBA" id="ARBA00023155"/>
    </source>
</evidence>
<evidence type="ECO:0000256" key="12">
    <source>
        <dbReference type="ARBA" id="ARBA00022843"/>
    </source>
</evidence>
<feature type="compositionally biased region" description="Pro residues" evidence="27">
    <location>
        <begin position="1987"/>
        <end position="2009"/>
    </location>
</feature>
<comment type="caution">
    <text evidence="30">The sequence shown here is derived from an EMBL/GenBank/DDBJ whole genome shotgun (WGS) entry which is preliminary data.</text>
</comment>
<organism evidence="30 31">
    <name type="scientific">Acipenser oxyrinchus oxyrinchus</name>
    <dbReference type="NCBI Taxonomy" id="40147"/>
    <lineage>
        <taxon>Eukaryota</taxon>
        <taxon>Metazoa</taxon>
        <taxon>Chordata</taxon>
        <taxon>Craniata</taxon>
        <taxon>Vertebrata</taxon>
        <taxon>Euteleostomi</taxon>
        <taxon>Actinopterygii</taxon>
        <taxon>Chondrostei</taxon>
        <taxon>Acipenseriformes</taxon>
        <taxon>Acipenseridae</taxon>
        <taxon>Acipenser</taxon>
    </lineage>
</organism>
<evidence type="ECO:0000313" key="31">
    <source>
        <dbReference type="Proteomes" id="UP001230051"/>
    </source>
</evidence>
<feature type="domain" description="Homeobox" evidence="28">
    <location>
        <begin position="2854"/>
        <end position="2914"/>
    </location>
</feature>
<feature type="region of interest" description="Disordered" evidence="27">
    <location>
        <begin position="1307"/>
        <end position="1343"/>
    </location>
</feature>
<feature type="compositionally biased region" description="Basic and acidic residues" evidence="27">
    <location>
        <begin position="39"/>
        <end position="55"/>
    </location>
</feature>
<evidence type="ECO:0000256" key="19">
    <source>
        <dbReference type="ARBA" id="ARBA00067473"/>
    </source>
</evidence>
<dbReference type="GO" id="GO:0045893">
    <property type="term" value="P:positive regulation of DNA-templated transcription"/>
    <property type="evidence" value="ECO:0007669"/>
    <property type="project" value="UniProtKB-ARBA"/>
</dbReference>
<feature type="region of interest" description="Disordered" evidence="27">
    <location>
        <begin position="2742"/>
        <end position="2787"/>
    </location>
</feature>
<evidence type="ECO:0000259" key="29">
    <source>
        <dbReference type="PROSITE" id="PS50157"/>
    </source>
</evidence>
<dbReference type="PROSITE" id="PS00028">
    <property type="entry name" value="ZINC_FINGER_C2H2_1"/>
    <property type="match status" value="12"/>
</dbReference>
<evidence type="ECO:0000256" key="22">
    <source>
        <dbReference type="ARBA" id="ARBA00077962"/>
    </source>
</evidence>
<feature type="compositionally biased region" description="Pro residues" evidence="27">
    <location>
        <begin position="1950"/>
        <end position="1973"/>
    </location>
</feature>
<feature type="compositionally biased region" description="Low complexity" evidence="27">
    <location>
        <begin position="1766"/>
        <end position="1785"/>
    </location>
</feature>
<keyword evidence="18 25" id="KW-0539">Nucleus</keyword>
<feature type="compositionally biased region" description="Acidic residues" evidence="27">
    <location>
        <begin position="2813"/>
        <end position="2822"/>
    </location>
</feature>
<feature type="compositionally biased region" description="Basic and acidic residues" evidence="27">
    <location>
        <begin position="1157"/>
        <end position="1177"/>
    </location>
</feature>
<keyword evidence="11" id="KW-0862">Zinc</keyword>
<evidence type="ECO:0000256" key="23">
    <source>
        <dbReference type="ARBA" id="ARBA00083807"/>
    </source>
</evidence>
<evidence type="ECO:0000256" key="10">
    <source>
        <dbReference type="ARBA" id="ARBA00022771"/>
    </source>
</evidence>
<dbReference type="PROSITE" id="PS50071">
    <property type="entry name" value="HOMEOBOX_2"/>
    <property type="match status" value="4"/>
</dbReference>
<feature type="compositionally biased region" description="Low complexity" evidence="27">
    <location>
        <begin position="3248"/>
        <end position="3265"/>
    </location>
</feature>
<feature type="compositionally biased region" description="Polar residues" evidence="27">
    <location>
        <begin position="2323"/>
        <end position="2332"/>
    </location>
</feature>
<reference evidence="30" key="1">
    <citation type="submission" date="2022-02" db="EMBL/GenBank/DDBJ databases">
        <title>Atlantic sturgeon de novo genome assembly.</title>
        <authorList>
            <person name="Stock M."/>
            <person name="Klopp C."/>
            <person name="Guiguen Y."/>
            <person name="Cabau C."/>
            <person name="Parinello H."/>
            <person name="Santidrian Yebra-Pimentel E."/>
            <person name="Kuhl H."/>
            <person name="Dirks R.P."/>
            <person name="Guessner J."/>
            <person name="Wuertz S."/>
            <person name="Du K."/>
            <person name="Schartl M."/>
        </authorList>
    </citation>
    <scope>NUCLEOTIDE SEQUENCE</scope>
    <source>
        <strain evidence="30">STURGEONOMICS-FGT-2020</strain>
        <tissue evidence="30">Whole blood</tissue>
    </source>
</reference>
<feature type="region of interest" description="Disordered" evidence="27">
    <location>
        <begin position="1943"/>
        <end position="2013"/>
    </location>
</feature>
<dbReference type="InterPro" id="IPR036236">
    <property type="entry name" value="Znf_C2H2_sf"/>
</dbReference>
<evidence type="ECO:0000256" key="13">
    <source>
        <dbReference type="ARBA" id="ARBA00023015"/>
    </source>
</evidence>
<keyword evidence="4" id="KW-0678">Repressor</keyword>
<feature type="compositionally biased region" description="Polar residues" evidence="27">
    <location>
        <begin position="2359"/>
        <end position="2371"/>
    </location>
</feature>
<dbReference type="InterPro" id="IPR009057">
    <property type="entry name" value="Homeodomain-like_sf"/>
</dbReference>
<evidence type="ECO:0000256" key="27">
    <source>
        <dbReference type="SAM" id="MobiDB-lite"/>
    </source>
</evidence>
<keyword evidence="5" id="KW-1017">Isopeptide bond</keyword>
<proteinExistence type="predicted"/>
<dbReference type="PANTHER" id="PTHR45891">
    <property type="entry name" value="ZINC FINGER HOMEOBOX PROTEIN"/>
    <property type="match status" value="1"/>
</dbReference>
<evidence type="ECO:0000256" key="26">
    <source>
        <dbReference type="RuleBase" id="RU000682"/>
    </source>
</evidence>